<sequence length="1263" mass="134977">MASIESIRQLTIQARTQGFADAQRKIESTSGSIGTMAGAMDRLERSFDPLYRAHDQLSRISRTLALAVSSGTTTQERANQIWELATQKILKYSEAMDRAARAQRQWATLSTQGQAQLASVNADNLVRQASRRMGSLSYAAGTITNDAQNRAIAASLDPLTAAQQKRDDQLAKADAALKARIITEDQHKRAVAQTNAVYVAQEQAIRRFISNTDASGKAAKLSAYELQNLGYQANDVFSSLASGISPMQTLAQQGPQIYQIMAGSQGGLKGAITGIGSSAMGALRSVGLLGGALGAMGVAAVTATAAALSYGSSMRETDRLLAGMGRASGVSAGQVTAAGEAIAAASEVSRREARTMAATFASTGKIGADMLVGLGKTAKDFAATTGQELPDAYKELAQAFADPARGAETLNEKLGFLNARTRENIQTLVAQGDRLGAQRVLLDAYAASLTKAANLTSSLGDKTSAFGRIFGDVWDKIGERMADAFGGPGIDRQIKLLEEQLQSNRSARGGLLGNLPGASGRLDAEAADIRKRIDLLKQEQRAQAAVRERSAASQRGLEVMDLVRQLDTSQRELRDTENAAEKLRKAISDPAKFMLDGTQLGQVQAAFERLSSLARTMREDVEKWGSVASAQMVRAAQNANANVGLNSVDRAKAEETQRLAAALRAQGLEKLPKRTDVEAEFAAREALADPRDLAMIRAERDARLKVIASRDAEVEVSRLNIERIQKEAEERAKATAVQGDFIQAMINHESGGDRFARNPRSTATGLGQFIEETWERLFRKAFPDRAANMSRDEILGRRTDREDSITLIRVLAEENRRALEKANLPTTNRNQYVAWFAGADRATRLLNADPNEAASAYFSQKAINANPGIIAGRTVGQFLDWADRVINRNTQGNVATRRQADILGAQVRTTDETTYEAARREKAQELLNEAVEKGTRLGLEYQNAQKLINDGLGKVSEGARGEAQALLESADAWAKRNAQVQNSALMREVRFETEQLGRTDSEQRIASRLRGTGLGMDSPEAEGMRMVDTLKEAKDIAKDAFSGLASDLRRGVSAAEALKNVFDRIIDKLMNKGIDALVSGLFDGIGGGSRALPTMAQGGYGPDLPGGGSLGGLGSIMAAASKFFGFADGGYTGAGGRFEPAGIVHRGEYVLDAATTSRIGVSALDTLRANLRGYAAGGYVAPAGAAVSAAMQQAANANAAQQGPVFNATINTQSTGDPEADQRNADANAKAMRAEYERMWMAMAQREMRPGGTLHAAGARRAS</sequence>
<gene>
    <name evidence="3" type="ordered locus">Mnod_4067</name>
</gene>
<dbReference type="CAZy" id="GH23">
    <property type="family name" value="Glycoside Hydrolase Family 23"/>
</dbReference>
<dbReference type="OrthoDB" id="7376661at2"/>
<name>B8ITN0_METNO</name>
<dbReference type="InterPro" id="IPR009628">
    <property type="entry name" value="Phage_tape_measure_N"/>
</dbReference>
<organism evidence="3 4">
    <name type="scientific">Methylobacterium nodulans (strain LMG 21967 / CNCM I-2342 / ORS 2060)</name>
    <dbReference type="NCBI Taxonomy" id="460265"/>
    <lineage>
        <taxon>Bacteria</taxon>
        <taxon>Pseudomonadati</taxon>
        <taxon>Pseudomonadota</taxon>
        <taxon>Alphaproteobacteria</taxon>
        <taxon>Hyphomicrobiales</taxon>
        <taxon>Methylobacteriaceae</taxon>
        <taxon>Methylobacterium</taxon>
    </lineage>
</organism>
<dbReference type="STRING" id="460265.Mnod_4067"/>
<dbReference type="AlphaFoldDB" id="B8ITN0"/>
<dbReference type="Pfam" id="PF06791">
    <property type="entry name" value="TMP_2"/>
    <property type="match status" value="1"/>
</dbReference>
<dbReference type="RefSeq" id="WP_015930595.1">
    <property type="nucleotide sequence ID" value="NC_011894.1"/>
</dbReference>
<dbReference type="EMBL" id="CP001349">
    <property type="protein sequence ID" value="ACL58946.1"/>
    <property type="molecule type" value="Genomic_DNA"/>
</dbReference>
<keyword evidence="4" id="KW-1185">Reference proteome</keyword>
<evidence type="ECO:0000313" key="3">
    <source>
        <dbReference type="EMBL" id="ACL58946.1"/>
    </source>
</evidence>
<dbReference type="eggNOG" id="COG1511">
    <property type="taxonomic scope" value="Bacteria"/>
</dbReference>
<dbReference type="HOGENOM" id="CLU_005699_0_0_5"/>
<accession>B8ITN0</accession>
<evidence type="ECO:0000256" key="1">
    <source>
        <dbReference type="SAM" id="Coils"/>
    </source>
</evidence>
<dbReference type="Gene3D" id="1.10.530.10">
    <property type="match status" value="1"/>
</dbReference>
<feature type="domain" description="Bacteriophage tail tape measure N-terminal" evidence="2">
    <location>
        <begin position="211"/>
        <end position="426"/>
    </location>
</feature>
<dbReference type="InterPro" id="IPR023346">
    <property type="entry name" value="Lysozyme-like_dom_sf"/>
</dbReference>
<evidence type="ECO:0000259" key="2">
    <source>
        <dbReference type="Pfam" id="PF06791"/>
    </source>
</evidence>
<proteinExistence type="predicted"/>
<dbReference type="Proteomes" id="UP000008207">
    <property type="component" value="Chromosome"/>
</dbReference>
<feature type="coiled-coil region" evidence="1">
    <location>
        <begin position="559"/>
        <end position="586"/>
    </location>
</feature>
<keyword evidence="1" id="KW-0175">Coiled coil</keyword>
<dbReference type="KEGG" id="mno:Mnod_4067"/>
<reference evidence="3 4" key="1">
    <citation type="submission" date="2009-01" db="EMBL/GenBank/DDBJ databases">
        <title>Complete sequence of chromosome of Methylobacterium nodulans ORS 2060.</title>
        <authorList>
            <consortium name="US DOE Joint Genome Institute"/>
            <person name="Lucas S."/>
            <person name="Copeland A."/>
            <person name="Lapidus A."/>
            <person name="Glavina del Rio T."/>
            <person name="Dalin E."/>
            <person name="Tice H."/>
            <person name="Bruce D."/>
            <person name="Goodwin L."/>
            <person name="Pitluck S."/>
            <person name="Sims D."/>
            <person name="Brettin T."/>
            <person name="Detter J.C."/>
            <person name="Han C."/>
            <person name="Larimer F."/>
            <person name="Land M."/>
            <person name="Hauser L."/>
            <person name="Kyrpides N."/>
            <person name="Ivanova N."/>
            <person name="Marx C.J."/>
            <person name="Richardson P."/>
        </authorList>
    </citation>
    <scope>NUCLEOTIDE SEQUENCE [LARGE SCALE GENOMIC DNA]</scope>
    <source>
        <strain evidence="4">LMG 21967 / CNCM I-2342 / ORS 2060</strain>
    </source>
</reference>
<evidence type="ECO:0000313" key="4">
    <source>
        <dbReference type="Proteomes" id="UP000008207"/>
    </source>
</evidence>
<protein>
    <recommendedName>
        <fullName evidence="2">Bacteriophage tail tape measure N-terminal domain-containing protein</fullName>
    </recommendedName>
</protein>
<dbReference type="SUPFAM" id="SSF53955">
    <property type="entry name" value="Lysozyme-like"/>
    <property type="match status" value="1"/>
</dbReference>